<evidence type="ECO:0000313" key="2">
    <source>
        <dbReference type="Proteomes" id="UP000008068"/>
    </source>
</evidence>
<reference evidence="2" key="1">
    <citation type="submission" date="2011-07" db="EMBL/GenBank/DDBJ databases">
        <authorList>
            <consortium name="Caenorhabditis brenneri Sequencing and Analysis Consortium"/>
            <person name="Wilson R.K."/>
        </authorList>
    </citation>
    <scope>NUCLEOTIDE SEQUENCE [LARGE SCALE GENOMIC DNA]</scope>
    <source>
        <strain evidence="2">PB2801</strain>
    </source>
</reference>
<dbReference type="OrthoDB" id="5830055at2759"/>
<keyword evidence="2" id="KW-1185">Reference proteome</keyword>
<accession>G0MQU5</accession>
<dbReference type="eggNOG" id="ENOG502TGB3">
    <property type="taxonomic scope" value="Eukaryota"/>
</dbReference>
<dbReference type="PANTHER" id="PTHR22744:SF7">
    <property type="entry name" value="BTB DOMAIN-CONTAINING PROTEIN"/>
    <property type="match status" value="1"/>
</dbReference>
<proteinExistence type="predicted"/>
<dbReference type="PANTHER" id="PTHR22744">
    <property type="entry name" value="HELIX LOOP HELIX PROTEIN 21-RELATED"/>
    <property type="match status" value="1"/>
</dbReference>
<dbReference type="EMBL" id="GL379807">
    <property type="protein sequence ID" value="EGT41555.1"/>
    <property type="molecule type" value="Genomic_DNA"/>
</dbReference>
<dbReference type="OMA" id="IKYVARH"/>
<protein>
    <recommendedName>
        <fullName evidence="3">BTB domain-containing protein</fullName>
    </recommendedName>
</protein>
<dbReference type="FunCoup" id="G0MQU5">
    <property type="interactions" value="1892"/>
</dbReference>
<dbReference type="HOGENOM" id="CLU_014638_0_0_1"/>
<sequence length="610" mass="70151">MANNEREHVEFEENDGVVWIGEIEEQRNHMRIFDRQENRRVALFFEHRRPQEPEPVAPREYPLGSGFPITTRFEFDRRYHRSYEAFASHNGLEWVVKFTTQEDTGILIGSATMYFNGMGDKAFMISATCTSSGDPVANGPDDIIMVDKDHCQIVFPVTIRIPAISGLQFVAPPTVITLTVHNIELVDGRVNHEQKWPKGSSWITFNDSFSVRLNGDTLKAVSIYFHRFYADLKAGSISVEETQGFYKFACLLFHNAYYGEESYQEILMLGFKYGFVNYKFQDLPDSPLDFHTRTMLPNYQFLSVETPMEHVARNDDSDGMNGSCNLFPLKLDPSHRHKRSQVEPMPKFRGGHKSQVSFYLEKTAQGTLLLAAVNMHLECPKLAKMKVALFENQHVVQQQETYRVVNSNQRTICIVVGVLTEEQIRMMTGGKMAMIVQMYLFPTEATHFNNTCTLEDGTVVHVMPGHINGWIRCKDDKVIGVCKEHVAHFSEWMSKMFFGQSFKDCGKDTVDVAWPFEVVLDALQIIYHRCHAVHFDRVDLVLELAGFWMSPVIIRYFDVAVWRTSHMLIEDKIELAQNHRLELTKDVLLHPEYHGIRISADLKAKLLKAD</sequence>
<dbReference type="InParanoid" id="G0MQU5"/>
<dbReference type="Proteomes" id="UP000008068">
    <property type="component" value="Unassembled WGS sequence"/>
</dbReference>
<evidence type="ECO:0000313" key="1">
    <source>
        <dbReference type="EMBL" id="EGT41555.1"/>
    </source>
</evidence>
<gene>
    <name evidence="1" type="ORF">CAEBREN_00939</name>
</gene>
<name>G0MQU5_CAEBE</name>
<organism evidence="2">
    <name type="scientific">Caenorhabditis brenneri</name>
    <name type="common">Nematode worm</name>
    <dbReference type="NCBI Taxonomy" id="135651"/>
    <lineage>
        <taxon>Eukaryota</taxon>
        <taxon>Metazoa</taxon>
        <taxon>Ecdysozoa</taxon>
        <taxon>Nematoda</taxon>
        <taxon>Chromadorea</taxon>
        <taxon>Rhabditida</taxon>
        <taxon>Rhabditina</taxon>
        <taxon>Rhabditomorpha</taxon>
        <taxon>Rhabditoidea</taxon>
        <taxon>Rhabditidae</taxon>
        <taxon>Peloderinae</taxon>
        <taxon>Caenorhabditis</taxon>
    </lineage>
</organism>
<dbReference type="AlphaFoldDB" id="G0MQU5"/>
<evidence type="ECO:0008006" key="3">
    <source>
        <dbReference type="Google" id="ProtNLM"/>
    </source>
</evidence>